<evidence type="ECO:0000313" key="1">
    <source>
        <dbReference type="EMBL" id="KKO75596.1"/>
    </source>
</evidence>
<accession>A0A0F9WDU7</accession>
<evidence type="ECO:0000313" key="2">
    <source>
        <dbReference type="Proteomes" id="UP000034350"/>
    </source>
</evidence>
<comment type="caution">
    <text evidence="1">The sequence shown here is derived from an EMBL/GenBank/DDBJ whole genome shotgun (WGS) entry which is preliminary data.</text>
</comment>
<organism evidence="1 2">
    <name type="scientific">Vairimorpha ceranae</name>
    <dbReference type="NCBI Taxonomy" id="40302"/>
    <lineage>
        <taxon>Eukaryota</taxon>
        <taxon>Fungi</taxon>
        <taxon>Fungi incertae sedis</taxon>
        <taxon>Microsporidia</taxon>
        <taxon>Nosematidae</taxon>
        <taxon>Vairimorpha</taxon>
    </lineage>
</organism>
<dbReference type="Proteomes" id="UP000034350">
    <property type="component" value="Unassembled WGS sequence"/>
</dbReference>
<keyword evidence="2" id="KW-1185">Reference proteome</keyword>
<dbReference type="AlphaFoldDB" id="A0A0F9WDU7"/>
<reference evidence="1 2" key="1">
    <citation type="journal article" date="2015" name="Environ. Microbiol.">
        <title>Genome analyses suggest the presence of polyploidy and recent human-driven expansions in eight global populations of the honeybee pathogen Nosema ceranae.</title>
        <authorList>
            <person name="Pelin A."/>
            <person name="Selman M."/>
            <person name="Aris-Brosou S."/>
            <person name="Farinelli L."/>
            <person name="Corradi N."/>
        </authorList>
    </citation>
    <scope>NUCLEOTIDE SEQUENCE [LARGE SCALE GENOMIC DNA]</scope>
    <source>
        <strain evidence="1 2">PA08 1199</strain>
    </source>
</reference>
<gene>
    <name evidence="1" type="ORF">AAJ76_1700060135</name>
</gene>
<dbReference type="VEuPathDB" id="MicrosporidiaDB:AAJ76_1700060135"/>
<dbReference type="RefSeq" id="XP_024331338.1">
    <property type="nucleotide sequence ID" value="XM_024474238.1"/>
</dbReference>
<proteinExistence type="predicted"/>
<dbReference type="GeneID" id="36319150"/>
<dbReference type="EMBL" id="JPQZ01000017">
    <property type="protein sequence ID" value="KKO75596.1"/>
    <property type="molecule type" value="Genomic_DNA"/>
</dbReference>
<protein>
    <submittedName>
        <fullName evidence="1">Uncharacterized protein</fullName>
    </submittedName>
</protein>
<sequence length="46" mass="5669">MFFENEYFCLRYSFNKNKLQVSIFLLSFMSRDSQRCVLRHSLPDRT</sequence>
<name>A0A0F9WDU7_9MICR</name>